<evidence type="ECO:0000313" key="3">
    <source>
        <dbReference type="Proteomes" id="UP000226031"/>
    </source>
</evidence>
<feature type="domain" description="Nucleoside phosphorylase" evidence="1">
    <location>
        <begin position="15"/>
        <end position="295"/>
    </location>
</feature>
<dbReference type="GO" id="GO:0009116">
    <property type="term" value="P:nucleoside metabolic process"/>
    <property type="evidence" value="ECO:0007669"/>
    <property type="project" value="InterPro"/>
</dbReference>
<dbReference type="EMBL" id="PDND01000056">
    <property type="protein sequence ID" value="PGH33709.1"/>
    <property type="molecule type" value="Genomic_DNA"/>
</dbReference>
<gene>
    <name evidence="2" type="ORF">GX50_03447</name>
</gene>
<dbReference type="InterPro" id="IPR035994">
    <property type="entry name" value="Nucleoside_phosphorylase_sf"/>
</dbReference>
<keyword evidence="3" id="KW-1185">Reference proteome</keyword>
<dbReference type="STRING" id="73230.A0A2B7ZKK5"/>
<dbReference type="AlphaFoldDB" id="A0A2B7ZKK5"/>
<dbReference type="InterPro" id="IPR053137">
    <property type="entry name" value="NLR-like"/>
</dbReference>
<name>A0A2B7ZKK5_9EURO</name>
<evidence type="ECO:0000313" key="2">
    <source>
        <dbReference type="EMBL" id="PGH33709.1"/>
    </source>
</evidence>
<evidence type="ECO:0000259" key="1">
    <source>
        <dbReference type="Pfam" id="PF01048"/>
    </source>
</evidence>
<dbReference type="Proteomes" id="UP000226031">
    <property type="component" value="Unassembled WGS sequence"/>
</dbReference>
<dbReference type="VEuPathDB" id="FungiDB:EMCG_02693"/>
<reference evidence="2 3" key="1">
    <citation type="submission" date="2017-10" db="EMBL/GenBank/DDBJ databases">
        <title>Comparative genomics in systemic dimorphic fungi from Ajellomycetaceae.</title>
        <authorList>
            <person name="Munoz J.F."/>
            <person name="Mcewen J.G."/>
            <person name="Clay O.K."/>
            <person name="Cuomo C.A."/>
        </authorList>
    </citation>
    <scope>NUCLEOTIDE SEQUENCE [LARGE SCALE GENOMIC DNA]</scope>
    <source>
        <strain evidence="2 3">UAMH4076</strain>
    </source>
</reference>
<dbReference type="Gene3D" id="3.40.50.1580">
    <property type="entry name" value="Nucleoside phosphorylase domain"/>
    <property type="match status" value="1"/>
</dbReference>
<protein>
    <recommendedName>
        <fullName evidence="1">Nucleoside phosphorylase domain-containing protein</fullName>
    </recommendedName>
</protein>
<dbReference type="PANTHER" id="PTHR46082">
    <property type="entry name" value="ATP/GTP-BINDING PROTEIN-RELATED"/>
    <property type="match status" value="1"/>
</dbReference>
<proteinExistence type="predicted"/>
<dbReference type="InterPro" id="IPR000845">
    <property type="entry name" value="Nucleoside_phosphorylase_d"/>
</dbReference>
<dbReference type="PANTHER" id="PTHR46082:SF11">
    <property type="entry name" value="AAA+ ATPASE DOMAIN-CONTAINING PROTEIN-RELATED"/>
    <property type="match status" value="1"/>
</dbReference>
<dbReference type="SUPFAM" id="SSF53167">
    <property type="entry name" value="Purine and uridine phosphorylases"/>
    <property type="match status" value="1"/>
</dbReference>
<organism evidence="2 3">
    <name type="scientific">[Emmonsia] crescens</name>
    <dbReference type="NCBI Taxonomy" id="73230"/>
    <lineage>
        <taxon>Eukaryota</taxon>
        <taxon>Fungi</taxon>
        <taxon>Dikarya</taxon>
        <taxon>Ascomycota</taxon>
        <taxon>Pezizomycotina</taxon>
        <taxon>Eurotiomycetes</taxon>
        <taxon>Eurotiomycetidae</taxon>
        <taxon>Onygenales</taxon>
        <taxon>Ajellomycetaceae</taxon>
        <taxon>Emergomyces</taxon>
    </lineage>
</organism>
<accession>A0A2B7ZKK5</accession>
<dbReference type="GO" id="GO:0003824">
    <property type="term" value="F:catalytic activity"/>
    <property type="evidence" value="ECO:0007669"/>
    <property type="project" value="InterPro"/>
</dbReference>
<comment type="caution">
    <text evidence="2">The sequence shown here is derived from an EMBL/GenBank/DDBJ whole genome shotgun (WGS) entry which is preliminary data.</text>
</comment>
<sequence>MQTDRRTQRSYDDYTIVVVCALEFEMSAMRYMLKHEHSPLPIPSEDPNLYIFGELSNHNVILAFLPGNLGKGSAATVVADTCRSFPSISWILLVGIGGGVPSSKNDIRLGDVVVSMPDGEYGGVVQYDLGRKFEGGFKRTGFLSAPPARVRNAATLMRSSHRARPNKVDEIVTAMIEGRPSLSNYRRPSPELDICFHPNYLHVSPRSLPSCGACDKTRVIRRAARESDGCMIHYGLIASGDQVIRSTALKAALVQDIGEILCVEMEAAGIATSIPCMVIRGIADYADSHKNDYWQHYAAAAAAGCAKELLGNLPVENLPDA</sequence>
<dbReference type="Pfam" id="PF01048">
    <property type="entry name" value="PNP_UDP_1"/>
    <property type="match status" value="1"/>
</dbReference>